<proteinExistence type="predicted"/>
<dbReference type="Proteomes" id="UP000479190">
    <property type="component" value="Unassembled WGS sequence"/>
</dbReference>
<dbReference type="CDD" id="cd23024">
    <property type="entry name" value="zf-HIT_ZNHIT2-3"/>
    <property type="match status" value="1"/>
</dbReference>
<evidence type="ECO:0000313" key="4">
    <source>
        <dbReference type="Proteomes" id="UP000479190"/>
    </source>
</evidence>
<dbReference type="Gene3D" id="3.30.60.190">
    <property type="match status" value="1"/>
</dbReference>
<gene>
    <name evidence="3" type="ORF">TBRA_LOCUS10880</name>
</gene>
<reference evidence="3 4" key="1">
    <citation type="submission" date="2020-02" db="EMBL/GenBank/DDBJ databases">
        <authorList>
            <person name="Ferguson B K."/>
        </authorList>
    </citation>
    <scope>NUCLEOTIDE SEQUENCE [LARGE SCALE GENOMIC DNA]</scope>
</reference>
<evidence type="ECO:0000259" key="2">
    <source>
        <dbReference type="PROSITE" id="PS51083"/>
    </source>
</evidence>
<name>A0A6H5IQM3_9HYME</name>
<dbReference type="Pfam" id="PF04438">
    <property type="entry name" value="zf-HIT"/>
    <property type="match status" value="1"/>
</dbReference>
<feature type="domain" description="HIT-type" evidence="2">
    <location>
        <begin position="19"/>
        <end position="54"/>
    </location>
</feature>
<dbReference type="GO" id="GO:0008270">
    <property type="term" value="F:zinc ion binding"/>
    <property type="evidence" value="ECO:0007669"/>
    <property type="project" value="UniProtKB-UniRule"/>
</dbReference>
<dbReference type="SUPFAM" id="SSF144232">
    <property type="entry name" value="HIT/MYND zinc finger-like"/>
    <property type="match status" value="1"/>
</dbReference>
<dbReference type="InterPro" id="IPR048371">
    <property type="entry name" value="ZNHIT3_C"/>
</dbReference>
<dbReference type="OrthoDB" id="18412at2759"/>
<dbReference type="PROSITE" id="PS51083">
    <property type="entry name" value="ZF_HIT"/>
    <property type="match status" value="1"/>
</dbReference>
<accession>A0A6H5IQM3</accession>
<protein>
    <recommendedName>
        <fullName evidence="2">HIT-type domain-containing protein</fullName>
    </recommendedName>
</protein>
<evidence type="ECO:0000256" key="1">
    <source>
        <dbReference type="PROSITE-ProRule" id="PRU00453"/>
    </source>
</evidence>
<dbReference type="Pfam" id="PF21373">
    <property type="entry name" value="ZNHIT3_C"/>
    <property type="match status" value="1"/>
</dbReference>
<organism evidence="3 4">
    <name type="scientific">Trichogramma brassicae</name>
    <dbReference type="NCBI Taxonomy" id="86971"/>
    <lineage>
        <taxon>Eukaryota</taxon>
        <taxon>Metazoa</taxon>
        <taxon>Ecdysozoa</taxon>
        <taxon>Arthropoda</taxon>
        <taxon>Hexapoda</taxon>
        <taxon>Insecta</taxon>
        <taxon>Pterygota</taxon>
        <taxon>Neoptera</taxon>
        <taxon>Endopterygota</taxon>
        <taxon>Hymenoptera</taxon>
        <taxon>Apocrita</taxon>
        <taxon>Proctotrupomorpha</taxon>
        <taxon>Chalcidoidea</taxon>
        <taxon>Trichogrammatidae</taxon>
        <taxon>Trichogramma</taxon>
    </lineage>
</organism>
<dbReference type="InterPro" id="IPR007529">
    <property type="entry name" value="Znf_HIT"/>
</dbReference>
<keyword evidence="4" id="KW-1185">Reference proteome</keyword>
<dbReference type="AlphaFoldDB" id="A0A6H5IQM3"/>
<keyword evidence="1" id="KW-0862">Zinc</keyword>
<dbReference type="EMBL" id="CADCXV010000940">
    <property type="protein sequence ID" value="CAB0039122.1"/>
    <property type="molecule type" value="Genomic_DNA"/>
</dbReference>
<evidence type="ECO:0000313" key="3">
    <source>
        <dbReference type="EMBL" id="CAB0039122.1"/>
    </source>
</evidence>
<keyword evidence="1" id="KW-0863">Zinc-finger</keyword>
<sequence length="154" mass="17886">MEVKKTELAKKKQPVDKICCVCSRDNSSYRCPKCRRPYCSMSCHHIHKQDDLLHDTEFVRALEAEKEAQKVVSTPKSYKHPTESTVPMEKLERLRQSEEIKNCLKNPHLKDYVREILEDSDPTGAISRAMKEPLFVELADQCLKVVQDLPEEEK</sequence>
<keyword evidence="1" id="KW-0479">Metal-binding</keyword>